<feature type="transmembrane region" description="Helical" evidence="1">
    <location>
        <begin position="12"/>
        <end position="30"/>
    </location>
</feature>
<gene>
    <name evidence="3" type="ORF">DET45_11646</name>
</gene>
<dbReference type="EMBL" id="QGTT01000016">
    <property type="protein sequence ID" value="PWW09855.1"/>
    <property type="molecule type" value="Genomic_DNA"/>
</dbReference>
<proteinExistence type="predicted"/>
<keyword evidence="1" id="KW-1133">Transmembrane helix</keyword>
<keyword evidence="1" id="KW-0812">Transmembrane</keyword>
<evidence type="ECO:0000313" key="4">
    <source>
        <dbReference type="Proteomes" id="UP000246964"/>
    </source>
</evidence>
<dbReference type="InterPro" id="IPR031571">
    <property type="entry name" value="RcpC_dom"/>
</dbReference>
<dbReference type="NCBIfam" id="TIGR03177">
    <property type="entry name" value="pilus_cpaB"/>
    <property type="match status" value="1"/>
</dbReference>
<keyword evidence="4" id="KW-1185">Reference proteome</keyword>
<dbReference type="RefSeq" id="WP_110076581.1">
    <property type="nucleotide sequence ID" value="NZ_QGTT01000016.1"/>
</dbReference>
<name>A0A317Q329_9GAMM</name>
<organism evidence="3 4">
    <name type="scientific">Pseudidiomarina maritima</name>
    <dbReference type="NCBI Taxonomy" id="519453"/>
    <lineage>
        <taxon>Bacteria</taxon>
        <taxon>Pseudomonadati</taxon>
        <taxon>Pseudomonadota</taxon>
        <taxon>Gammaproteobacteria</taxon>
        <taxon>Alteromonadales</taxon>
        <taxon>Idiomarinaceae</taxon>
        <taxon>Pseudidiomarina</taxon>
    </lineage>
</organism>
<accession>A0A317Q329</accession>
<comment type="caution">
    <text evidence="3">The sequence shown here is derived from an EMBL/GenBank/DDBJ whole genome shotgun (WGS) entry which is preliminary data.</text>
</comment>
<dbReference type="InterPro" id="IPR017592">
    <property type="entry name" value="Pilus_assmbl_Flp-typ_CpaB"/>
</dbReference>
<dbReference type="OrthoDB" id="6236420at2"/>
<reference evidence="3 4" key="1">
    <citation type="submission" date="2018-05" db="EMBL/GenBank/DDBJ databases">
        <title>Freshwater and sediment microbial communities from various areas in North America, analyzing microbe dynamics in response to fracking.</title>
        <authorList>
            <person name="Lamendella R."/>
        </authorList>
    </citation>
    <scope>NUCLEOTIDE SEQUENCE [LARGE SCALE GENOMIC DNA]</scope>
    <source>
        <strain evidence="3 4">125B1</strain>
    </source>
</reference>
<feature type="domain" description="Flp pilus assembly protein RcpC/CpaB" evidence="2">
    <location>
        <begin position="120"/>
        <end position="207"/>
    </location>
</feature>
<dbReference type="CDD" id="cd11614">
    <property type="entry name" value="SAF_CpaB_FlgA_like"/>
    <property type="match status" value="1"/>
</dbReference>
<dbReference type="Proteomes" id="UP000246964">
    <property type="component" value="Unassembled WGS sequence"/>
</dbReference>
<dbReference type="Pfam" id="PF16976">
    <property type="entry name" value="RcpC"/>
    <property type="match status" value="1"/>
</dbReference>
<evidence type="ECO:0000313" key="3">
    <source>
        <dbReference type="EMBL" id="PWW09855.1"/>
    </source>
</evidence>
<keyword evidence="1" id="KW-0472">Membrane</keyword>
<evidence type="ECO:0000259" key="2">
    <source>
        <dbReference type="Pfam" id="PF16976"/>
    </source>
</evidence>
<evidence type="ECO:0000256" key="1">
    <source>
        <dbReference type="SAM" id="Phobius"/>
    </source>
</evidence>
<dbReference type="AlphaFoldDB" id="A0A317Q329"/>
<protein>
    <submittedName>
        <fullName evidence="3">Flp pilus assembly protein CpaB</fullName>
    </submittedName>
</protein>
<sequence length="256" mass="28485">MAKIALGWRAKLAVMAIVSVLLALASYQLVERYIAEQNQVVQQQEQEDLVEILVSSIDLEIGSTLDPMSMVIRSYPSAYVQEDWLRPKDAGLIAGLTTTKFIERGEPLTPYAIAPDYSGYFSDTLAAGYYAITVGISPEQLHSGLLTIGDKVTLMSVLGDTDKMTEVLLPKIEVIALDNISEPHLMMSEAGQYMPSTVTFAMTQAQALQFEQMRAGSFEVWLEHPQFEYQQLSKKIVPQVFSFSSNGQGRQHEFSF</sequence>